<evidence type="ECO:0000313" key="3">
    <source>
        <dbReference type="EMBL" id="PMP81109.1"/>
    </source>
</evidence>
<evidence type="ECO:0000313" key="4">
    <source>
        <dbReference type="Proteomes" id="UP000236910"/>
    </source>
</evidence>
<dbReference type="PANTHER" id="PTHR36700:SF1">
    <property type="entry name" value="CRISPR SYSTEM CMR SUBUNIT CMR4"/>
    <property type="match status" value="1"/>
</dbReference>
<sequence length="284" mass="32306">MNKFELFHIYAETPVHAGSGSDIGIVDLPIQRERYTDHPVIWSSSLKGSIRDYSRKNNVKDQNFLFGPEDVSKPEDAEAGHLAFSDAKILAFPVRSVKMPFIWITCPMVISKYNQAVSMTNAKAVLPFKPDFKAEALVSSEACMENGEVFVEEFSLKSTKDEIVKLFAEYIAKNAIPQDQVYDYLRQHIQNALVLVKDDLFTFFVKNLTEVNPRIRIDPKTGVVENGALWYEEDLPEDTIMYFTVSYDENDKCKNFVDNFDGKRFSVGGNKTIGKGIFTARRLK</sequence>
<evidence type="ECO:0000259" key="2">
    <source>
        <dbReference type="Pfam" id="PF03787"/>
    </source>
</evidence>
<name>A0A2J6X463_9BACT</name>
<accession>A0A2J6X463</accession>
<proteinExistence type="predicted"/>
<dbReference type="EMBL" id="PNIX01000347">
    <property type="protein sequence ID" value="PMP81109.1"/>
    <property type="molecule type" value="Genomic_DNA"/>
</dbReference>
<gene>
    <name evidence="3" type="primary">cmr4</name>
    <name evidence="3" type="ORF">C0175_06045</name>
</gene>
<dbReference type="InterPro" id="IPR013410">
    <property type="entry name" value="CRISPR-assoc_RAMP_Cmr4"/>
</dbReference>
<dbReference type="Pfam" id="PF03787">
    <property type="entry name" value="RAMPs"/>
    <property type="match status" value="1"/>
</dbReference>
<organism evidence="3 4">
    <name type="scientific">Caldisericum exile</name>
    <dbReference type="NCBI Taxonomy" id="693075"/>
    <lineage>
        <taxon>Bacteria</taxon>
        <taxon>Pseudomonadati</taxon>
        <taxon>Caldisericota/Cryosericota group</taxon>
        <taxon>Caldisericota</taxon>
        <taxon>Caldisericia</taxon>
        <taxon>Caldisericales</taxon>
        <taxon>Caldisericaceae</taxon>
        <taxon>Caldisericum</taxon>
    </lineage>
</organism>
<dbReference type="PANTHER" id="PTHR36700">
    <property type="entry name" value="CRISPR SYSTEM CMR SUBUNIT CMR4"/>
    <property type="match status" value="1"/>
</dbReference>
<dbReference type="Proteomes" id="UP000236910">
    <property type="component" value="Unassembled WGS sequence"/>
</dbReference>
<protein>
    <submittedName>
        <fullName evidence="3">Type III-B CRISPR module RAMP protein Cmr4</fullName>
    </submittedName>
</protein>
<dbReference type="NCBIfam" id="TIGR02580">
    <property type="entry name" value="cas_RAMP_Cmr4"/>
    <property type="match status" value="1"/>
</dbReference>
<dbReference type="GO" id="GO:0051607">
    <property type="term" value="P:defense response to virus"/>
    <property type="evidence" value="ECO:0007669"/>
    <property type="project" value="UniProtKB-KW"/>
</dbReference>
<evidence type="ECO:0000256" key="1">
    <source>
        <dbReference type="ARBA" id="ARBA00023118"/>
    </source>
</evidence>
<feature type="domain" description="CRISPR type III-associated protein" evidence="2">
    <location>
        <begin position="9"/>
        <end position="278"/>
    </location>
</feature>
<dbReference type="AlphaFoldDB" id="A0A2J6X463"/>
<dbReference type="InterPro" id="IPR005537">
    <property type="entry name" value="RAMP_III_fam"/>
</dbReference>
<keyword evidence="1" id="KW-0051">Antiviral defense</keyword>
<reference evidence="3 4" key="1">
    <citation type="submission" date="2018-01" db="EMBL/GenBank/DDBJ databases">
        <title>Metagenomic assembled genomes from two thermal pools in the Uzon Caldera, Kamchatka, Russia.</title>
        <authorList>
            <person name="Wilkins L."/>
            <person name="Ettinger C."/>
        </authorList>
    </citation>
    <scope>NUCLEOTIDE SEQUENCE [LARGE SCALE GENOMIC DNA]</scope>
    <source>
        <strain evidence="3">ARK-10</strain>
    </source>
</reference>
<comment type="caution">
    <text evidence="3">The sequence shown here is derived from an EMBL/GenBank/DDBJ whole genome shotgun (WGS) entry which is preliminary data.</text>
</comment>